<evidence type="ECO:0000256" key="1">
    <source>
        <dbReference type="SAM" id="MobiDB-lite"/>
    </source>
</evidence>
<reference evidence="4 6" key="3">
    <citation type="submission" date="2015-05" db="EMBL/GenBank/DDBJ databases">
        <title>Complete Sequence of an Agrotis segetum granulovirus isolate from Europe.</title>
        <authorList>
            <person name="Gueli Alletti G."/>
            <person name="Wennmann J.T."/>
            <person name="Jehle J.A."/>
        </authorList>
    </citation>
    <scope>NUCLEOTIDE SEQUENCE [LARGE SCALE GENOMIC DNA]</scope>
    <source>
        <strain evidence="4 6">DA</strain>
    </source>
</reference>
<dbReference type="EMBL" id="KC994902">
    <property type="protein sequence ID" value="AHN92110.1"/>
    <property type="molecule type" value="Genomic_DNA"/>
</dbReference>
<dbReference type="OrthoDB" id="27309at10239"/>
<organism evidence="2 5">
    <name type="scientific">Agrotis segetum granulosis virus</name>
    <name type="common">AsGV</name>
    <name type="synonym">Agrotis segetum granulovirus</name>
    <dbReference type="NCBI Taxonomy" id="10464"/>
    <lineage>
        <taxon>Viruses</taxon>
        <taxon>Viruses incertae sedis</taxon>
        <taxon>Naldaviricetes</taxon>
        <taxon>Lefavirales</taxon>
        <taxon>Baculoviridae</taxon>
        <taxon>Betabaculovirus</taxon>
        <taxon>Betabaculovirus agsegetum</taxon>
    </lineage>
</organism>
<evidence type="ECO:0000313" key="3">
    <source>
        <dbReference type="EMBL" id="AHN92110.1"/>
    </source>
</evidence>
<dbReference type="EMBL" id="AY522332">
    <property type="protein sequence ID" value="AAS82679.1"/>
    <property type="molecule type" value="Genomic_DNA"/>
</dbReference>
<feature type="compositionally biased region" description="Basic and acidic residues" evidence="1">
    <location>
        <begin position="83"/>
        <end position="97"/>
    </location>
</feature>
<dbReference type="Proteomes" id="UP000232958">
    <property type="component" value="Segment"/>
</dbReference>
<reference evidence="2 5" key="1">
    <citation type="submission" date="2004-09" db="EMBL/GenBank/DDBJ databases">
        <authorList>
            <person name="Ai X.L."/>
            <person name="Wang Z.F."/>
            <person name="Wang B."/>
            <person name="Zhang W."/>
            <person name="Li F."/>
            <person name="Fu J.H."/>
            <person name="Cui C.S."/>
            <person name="Shi Y.H."/>
            <person name="He M."/>
        </authorList>
    </citation>
    <scope>NUCLEOTIDE SEQUENCE [LARGE SCALE GENOMIC DNA]</scope>
</reference>
<sequence>MTLKDLYNEILKTQQDIAVTYGRIVSLENDLKKKIDTDNKSDTIVNRLEDLQNQVDTALNLLEKINKKQSELEQVVEVLEDTIKRDESDQPQTDERQNNLFNNKEEEENVENVSIESEEQVKSISADSLDTQTKKVQFRSSQSSNSSEESEIEST</sequence>
<evidence type="ECO:0000313" key="2">
    <source>
        <dbReference type="EMBL" id="AAS82679.1"/>
    </source>
</evidence>
<reference evidence="3" key="2">
    <citation type="journal article" date="2014" name="Arch. Virol.">
        <title>Complete genome sequence of Agrotis segetum granulovirus Shanghai strain.</title>
        <authorList>
            <person name="Zhang X."/>
            <person name="Liang Z."/>
            <person name="Yin X."/>
            <person name="Wang J."/>
            <person name="Shao X."/>
        </authorList>
    </citation>
    <scope>NUCLEOTIDE SEQUENCE</scope>
    <source>
        <strain evidence="3">L1</strain>
    </source>
</reference>
<dbReference type="EMBL" id="KR584663">
    <property type="protein sequence ID" value="AKN63345.1"/>
    <property type="molecule type" value="Genomic_DNA"/>
</dbReference>
<accession>Q6QXP2</accession>
<evidence type="ECO:0000313" key="4">
    <source>
        <dbReference type="EMBL" id="AKN63345.1"/>
    </source>
</evidence>
<proteinExistence type="predicted"/>
<feature type="region of interest" description="Disordered" evidence="1">
    <location>
        <begin position="83"/>
        <end position="155"/>
    </location>
</feature>
<keyword evidence="6" id="KW-1185">Reference proteome</keyword>
<protein>
    <submittedName>
        <fullName evidence="2">ORF59</fullName>
    </submittedName>
</protein>
<evidence type="ECO:0000313" key="6">
    <source>
        <dbReference type="Proteomes" id="UP000232958"/>
    </source>
</evidence>
<organismHost>
    <name type="scientific">Agrotis segetum</name>
    <name type="common">Turnip moth</name>
    <dbReference type="NCBI Taxonomy" id="47767"/>
</organismHost>
<gene>
    <name evidence="2" type="primary">ORF59</name>
    <name evidence="3" type="ORF">AsGV071</name>
    <name evidence="2" type="ORF">AsGVgp059</name>
</gene>
<name>Q6QXP2_GVAS</name>
<feature type="compositionally biased region" description="Polar residues" evidence="1">
    <location>
        <begin position="122"/>
        <end position="139"/>
    </location>
</feature>
<dbReference type="Proteomes" id="UP000202635">
    <property type="component" value="Genome"/>
</dbReference>
<evidence type="ECO:0000313" key="5">
    <source>
        <dbReference type="Proteomes" id="UP000202635"/>
    </source>
</evidence>